<evidence type="ECO:0000313" key="2">
    <source>
        <dbReference type="EMBL" id="ANE49840.1"/>
    </source>
</evidence>
<accession>A0A172TS35</accession>
<dbReference type="PATRIC" id="fig|1492898.3.peg.958"/>
<dbReference type="InterPro" id="IPR045916">
    <property type="entry name" value="DUF5777"/>
</dbReference>
<sequence>MQKFYIFISFLLFGSCIKAQDSSLAQLVNDSSINENSIVKGTFKATQIVNMPTIESPAKGGLQFMIMHRFGRLNEGAYELWGLDNATIRFALDYGISDRLSIGIGRSSHDKTYDGSFKWKALQQKEQGMPFSASLYGLIAYSTLKYSDKPYLNGTFRTSYLTQALLARKFSRNLSLQLAPSWMHFNLVPTEEDNNNVFAIGFGGRMKVSKRVSINAEYNYVPDGQIVTNDITNSLSFGMDIETGGHVFQLVFSNSQGMVGPAYLAKTTGKWGDGDIYFGFNITRAFTLKR</sequence>
<dbReference type="OrthoDB" id="1117410at2"/>
<proteinExistence type="predicted"/>
<organism evidence="2 3">
    <name type="scientific">Flavisolibacter tropicus</name>
    <dbReference type="NCBI Taxonomy" id="1492898"/>
    <lineage>
        <taxon>Bacteria</taxon>
        <taxon>Pseudomonadati</taxon>
        <taxon>Bacteroidota</taxon>
        <taxon>Chitinophagia</taxon>
        <taxon>Chitinophagales</taxon>
        <taxon>Chitinophagaceae</taxon>
        <taxon>Flavisolibacter</taxon>
    </lineage>
</organism>
<evidence type="ECO:0000259" key="1">
    <source>
        <dbReference type="Pfam" id="PF19089"/>
    </source>
</evidence>
<dbReference type="Proteomes" id="UP000077177">
    <property type="component" value="Chromosome"/>
</dbReference>
<reference evidence="3" key="1">
    <citation type="submission" date="2015-01" db="EMBL/GenBank/DDBJ databases">
        <title>Flavisolibacter sp./LCS9/ whole genome sequencing.</title>
        <authorList>
            <person name="Kim M.K."/>
            <person name="Srinivasan S."/>
            <person name="Lee J.-J."/>
        </authorList>
    </citation>
    <scope>NUCLEOTIDE SEQUENCE [LARGE SCALE GENOMIC DNA]</scope>
    <source>
        <strain evidence="3">LCS9</strain>
    </source>
</reference>
<dbReference type="KEGG" id="fla:SY85_04375"/>
<name>A0A172TS35_9BACT</name>
<dbReference type="SUPFAM" id="SSF56935">
    <property type="entry name" value="Porins"/>
    <property type="match status" value="1"/>
</dbReference>
<gene>
    <name evidence="2" type="ORF">SY85_04375</name>
</gene>
<dbReference type="InterPro" id="IPR023614">
    <property type="entry name" value="Porin_dom_sf"/>
</dbReference>
<reference evidence="2 3" key="2">
    <citation type="journal article" date="2016" name="Int. J. Syst. Evol. Microbiol.">
        <title>Flavisolibacter tropicus sp. nov., isolated from tropical soil.</title>
        <authorList>
            <person name="Lee J.J."/>
            <person name="Kang M.S."/>
            <person name="Kim G.S."/>
            <person name="Lee C.S."/>
            <person name="Lim S."/>
            <person name="Lee J."/>
            <person name="Roh S.H."/>
            <person name="Kang H."/>
            <person name="Ha J.M."/>
            <person name="Bae S."/>
            <person name="Jung H.Y."/>
            <person name="Kim M.K."/>
        </authorList>
    </citation>
    <scope>NUCLEOTIDE SEQUENCE [LARGE SCALE GENOMIC DNA]</scope>
    <source>
        <strain evidence="2 3">LCS9</strain>
    </source>
</reference>
<dbReference type="RefSeq" id="WP_066401980.1">
    <property type="nucleotide sequence ID" value="NZ_CP011390.1"/>
</dbReference>
<evidence type="ECO:0000313" key="3">
    <source>
        <dbReference type="Proteomes" id="UP000077177"/>
    </source>
</evidence>
<dbReference type="PROSITE" id="PS51257">
    <property type="entry name" value="PROKAR_LIPOPROTEIN"/>
    <property type="match status" value="1"/>
</dbReference>
<dbReference type="AlphaFoldDB" id="A0A172TS35"/>
<keyword evidence="3" id="KW-1185">Reference proteome</keyword>
<protein>
    <recommendedName>
        <fullName evidence="1">DUF5777 domain-containing protein</fullName>
    </recommendedName>
</protein>
<feature type="domain" description="DUF5777" evidence="1">
    <location>
        <begin position="43"/>
        <end position="286"/>
    </location>
</feature>
<dbReference type="EMBL" id="CP011390">
    <property type="protein sequence ID" value="ANE49840.1"/>
    <property type="molecule type" value="Genomic_DNA"/>
</dbReference>
<dbReference type="Pfam" id="PF19089">
    <property type="entry name" value="DUF5777"/>
    <property type="match status" value="1"/>
</dbReference>
<dbReference type="STRING" id="1492898.SY85_04375"/>
<dbReference type="Gene3D" id="2.40.160.10">
    <property type="entry name" value="Porin"/>
    <property type="match status" value="1"/>
</dbReference>